<evidence type="ECO:0000256" key="2">
    <source>
        <dbReference type="ARBA" id="ARBA00023002"/>
    </source>
</evidence>
<reference evidence="5" key="1">
    <citation type="submission" date="2022-10" db="EMBL/GenBank/DDBJ databases">
        <title>The complete genomes of actinobacterial strains from the NBC collection.</title>
        <authorList>
            <person name="Joergensen T.S."/>
            <person name="Alvarez Arevalo M."/>
            <person name="Sterndorff E.B."/>
            <person name="Faurdal D."/>
            <person name="Vuksanovic O."/>
            <person name="Mourched A.-S."/>
            <person name="Charusanti P."/>
            <person name="Shaw S."/>
            <person name="Blin K."/>
            <person name="Weber T."/>
        </authorList>
    </citation>
    <scope>NUCLEOTIDE SEQUENCE</scope>
    <source>
        <strain evidence="5">NBC_01401</strain>
    </source>
</reference>
<dbReference type="Gene3D" id="3.40.50.720">
    <property type="entry name" value="NAD(P)-binding Rossmann-like Domain"/>
    <property type="match status" value="1"/>
</dbReference>
<dbReference type="GO" id="GO:0000166">
    <property type="term" value="F:nucleotide binding"/>
    <property type="evidence" value="ECO:0007669"/>
    <property type="project" value="InterPro"/>
</dbReference>
<dbReference type="InterPro" id="IPR000683">
    <property type="entry name" value="Gfo/Idh/MocA-like_OxRdtase_N"/>
</dbReference>
<feature type="domain" description="Gfo/Idh/MocA-like oxidoreductase N-terminal" evidence="3">
    <location>
        <begin position="1"/>
        <end position="118"/>
    </location>
</feature>
<dbReference type="Gene3D" id="3.30.360.10">
    <property type="entry name" value="Dihydrodipicolinate Reductase, domain 2"/>
    <property type="match status" value="1"/>
</dbReference>
<protein>
    <submittedName>
        <fullName evidence="5">Gfo/Idh/MocA family oxidoreductase</fullName>
    </submittedName>
</protein>
<dbReference type="AlphaFoldDB" id="A0AAU3GRI8"/>
<dbReference type="InterPro" id="IPR036291">
    <property type="entry name" value="NAD(P)-bd_dom_sf"/>
</dbReference>
<proteinExistence type="inferred from homology"/>
<name>A0AAU3GRI8_9ACTN</name>
<dbReference type="GO" id="GO:0016491">
    <property type="term" value="F:oxidoreductase activity"/>
    <property type="evidence" value="ECO:0007669"/>
    <property type="project" value="UniProtKB-KW"/>
</dbReference>
<evidence type="ECO:0000256" key="1">
    <source>
        <dbReference type="ARBA" id="ARBA00010928"/>
    </source>
</evidence>
<accession>A0AAU3GRI8</accession>
<dbReference type="PANTHER" id="PTHR43818:SF11">
    <property type="entry name" value="BCDNA.GH03377"/>
    <property type="match status" value="1"/>
</dbReference>
<evidence type="ECO:0000259" key="3">
    <source>
        <dbReference type="Pfam" id="PF01408"/>
    </source>
</evidence>
<organism evidence="5">
    <name type="scientific">Streptomyces sp. NBC_01401</name>
    <dbReference type="NCBI Taxonomy" id="2903854"/>
    <lineage>
        <taxon>Bacteria</taxon>
        <taxon>Bacillati</taxon>
        <taxon>Actinomycetota</taxon>
        <taxon>Actinomycetes</taxon>
        <taxon>Kitasatosporales</taxon>
        <taxon>Streptomycetaceae</taxon>
        <taxon>Streptomyces</taxon>
    </lineage>
</organism>
<dbReference type="PANTHER" id="PTHR43818">
    <property type="entry name" value="BCDNA.GH03377"/>
    <property type="match status" value="1"/>
</dbReference>
<comment type="similarity">
    <text evidence="1">Belongs to the Gfo/Idh/MocA family.</text>
</comment>
<dbReference type="InterPro" id="IPR050463">
    <property type="entry name" value="Gfo/Idh/MocA_oxidrdct_glycsds"/>
</dbReference>
<sequence length="344" mass="36257">MRVGIIGAGGIGRTHAQAVLAAGGGAGLAGFYDVDASRAALVAGGLGVPAFTCVDAFYEAVDAVVVASPNRTHASYVCEAVDRGRHVLCEKPMAVSVDETLAMRDRAAGAPVVCCVGFNYRCLGVVREIRRQIDEGVLGRVLHVDLAFRRGSALTRKTFTWRDNAAERFTSGALGDLGVHLIDLLHHLFDSEVDTGFCQAGLRTKVAAKEGRTVCVDDHAFVSGRLTGGPHFTLTASKSATPEDIGFRVAVTGTRGELLYHSQDGPVLNVRTGVEWEAVKVLDTFGLADPPGEIPGWADSFVAQFQNWTAAVAGTGGVEALAGFDDGHRAQQVLEELLRRGTAG</sequence>
<dbReference type="SUPFAM" id="SSF55347">
    <property type="entry name" value="Glyceraldehyde-3-phosphate dehydrogenase-like, C-terminal domain"/>
    <property type="match status" value="1"/>
</dbReference>
<gene>
    <name evidence="5" type="ORF">OG626_05040</name>
</gene>
<evidence type="ECO:0000313" key="5">
    <source>
        <dbReference type="EMBL" id="WTY94309.1"/>
    </source>
</evidence>
<dbReference type="InterPro" id="IPR004104">
    <property type="entry name" value="Gfo/Idh/MocA-like_OxRdtase_C"/>
</dbReference>
<evidence type="ECO:0000259" key="4">
    <source>
        <dbReference type="Pfam" id="PF02894"/>
    </source>
</evidence>
<dbReference type="SUPFAM" id="SSF51735">
    <property type="entry name" value="NAD(P)-binding Rossmann-fold domains"/>
    <property type="match status" value="1"/>
</dbReference>
<feature type="domain" description="Gfo/Idh/MocA-like oxidoreductase C-terminal" evidence="4">
    <location>
        <begin position="130"/>
        <end position="336"/>
    </location>
</feature>
<dbReference type="EMBL" id="CP109535">
    <property type="protein sequence ID" value="WTY94309.1"/>
    <property type="molecule type" value="Genomic_DNA"/>
</dbReference>
<dbReference type="Pfam" id="PF01408">
    <property type="entry name" value="GFO_IDH_MocA"/>
    <property type="match status" value="1"/>
</dbReference>
<dbReference type="Pfam" id="PF02894">
    <property type="entry name" value="GFO_IDH_MocA_C"/>
    <property type="match status" value="1"/>
</dbReference>
<keyword evidence="2" id="KW-0560">Oxidoreductase</keyword>